<dbReference type="Proteomes" id="UP000887116">
    <property type="component" value="Unassembled WGS sequence"/>
</dbReference>
<accession>A0A8X6L0V5</accession>
<evidence type="ECO:0000313" key="1">
    <source>
        <dbReference type="EMBL" id="GFQ89538.1"/>
    </source>
</evidence>
<gene>
    <name evidence="1" type="ORF">TNCT_305281</name>
</gene>
<proteinExistence type="predicted"/>
<keyword evidence="2" id="KW-1185">Reference proteome</keyword>
<sequence length="81" mass="8957">MTDVSTCDFMETEARESALPAKRQTLLMCCYVDISSKHYATCSPACDNNQKVDTLAIPKTNKRLLHHLSLWGKASPNASTP</sequence>
<reference evidence="1" key="1">
    <citation type="submission" date="2020-07" db="EMBL/GenBank/DDBJ databases">
        <title>Multicomponent nature underlies the extraordinary mechanical properties of spider dragline silk.</title>
        <authorList>
            <person name="Kono N."/>
            <person name="Nakamura H."/>
            <person name="Mori M."/>
            <person name="Yoshida Y."/>
            <person name="Ohtoshi R."/>
            <person name="Malay A.D."/>
            <person name="Moran D.A.P."/>
            <person name="Tomita M."/>
            <person name="Numata K."/>
            <person name="Arakawa K."/>
        </authorList>
    </citation>
    <scope>NUCLEOTIDE SEQUENCE</scope>
</reference>
<comment type="caution">
    <text evidence="1">The sequence shown here is derived from an EMBL/GenBank/DDBJ whole genome shotgun (WGS) entry which is preliminary data.</text>
</comment>
<evidence type="ECO:0000313" key="2">
    <source>
        <dbReference type="Proteomes" id="UP000887116"/>
    </source>
</evidence>
<protein>
    <submittedName>
        <fullName evidence="1">Uncharacterized protein</fullName>
    </submittedName>
</protein>
<name>A0A8X6L0V5_TRICU</name>
<dbReference type="AlphaFoldDB" id="A0A8X6L0V5"/>
<dbReference type="EMBL" id="BMAO01013540">
    <property type="protein sequence ID" value="GFQ89538.1"/>
    <property type="molecule type" value="Genomic_DNA"/>
</dbReference>
<organism evidence="1 2">
    <name type="scientific">Trichonephila clavata</name>
    <name type="common">Joro spider</name>
    <name type="synonym">Nephila clavata</name>
    <dbReference type="NCBI Taxonomy" id="2740835"/>
    <lineage>
        <taxon>Eukaryota</taxon>
        <taxon>Metazoa</taxon>
        <taxon>Ecdysozoa</taxon>
        <taxon>Arthropoda</taxon>
        <taxon>Chelicerata</taxon>
        <taxon>Arachnida</taxon>
        <taxon>Araneae</taxon>
        <taxon>Araneomorphae</taxon>
        <taxon>Entelegynae</taxon>
        <taxon>Araneoidea</taxon>
        <taxon>Nephilidae</taxon>
        <taxon>Trichonephila</taxon>
    </lineage>
</organism>